<dbReference type="Gene3D" id="3.30.390.30">
    <property type="match status" value="1"/>
</dbReference>
<evidence type="ECO:0000259" key="1">
    <source>
        <dbReference type="Pfam" id="PF02852"/>
    </source>
</evidence>
<accession>A0A6S6M3F4</accession>
<evidence type="ECO:0000313" key="3">
    <source>
        <dbReference type="Proteomes" id="UP000515472"/>
    </source>
</evidence>
<dbReference type="EMBL" id="AP023213">
    <property type="protein sequence ID" value="BCG48927.1"/>
    <property type="molecule type" value="Genomic_DNA"/>
</dbReference>
<keyword evidence="3" id="KW-1185">Reference proteome</keyword>
<organism evidence="2 3">
    <name type="scientific">Citrifermentans bremense</name>
    <dbReference type="NCBI Taxonomy" id="60035"/>
    <lineage>
        <taxon>Bacteria</taxon>
        <taxon>Pseudomonadati</taxon>
        <taxon>Thermodesulfobacteriota</taxon>
        <taxon>Desulfuromonadia</taxon>
        <taxon>Geobacterales</taxon>
        <taxon>Geobacteraceae</taxon>
        <taxon>Citrifermentans</taxon>
    </lineage>
</organism>
<dbReference type="AlphaFoldDB" id="A0A6S6M3F4"/>
<dbReference type="Proteomes" id="UP000515472">
    <property type="component" value="Chromosome"/>
</dbReference>
<dbReference type="KEGG" id="gbn:GEOBRER4_36770"/>
<reference evidence="2 3" key="1">
    <citation type="submission" date="2020-06" db="EMBL/GenBank/DDBJ databases">
        <title>Interaction of electrochemicaly active bacteria, Geobacter bremensis R4 on different carbon anode.</title>
        <authorList>
            <person name="Meng L."/>
            <person name="Yoshida N."/>
        </authorList>
    </citation>
    <scope>NUCLEOTIDE SEQUENCE [LARGE SCALE GENOMIC DNA]</scope>
    <source>
        <strain evidence="2 3">R4</strain>
    </source>
</reference>
<name>A0A6S6M3F4_9BACT</name>
<dbReference type="PRINTS" id="PR00411">
    <property type="entry name" value="PNDRDTASEI"/>
</dbReference>
<dbReference type="InterPro" id="IPR004099">
    <property type="entry name" value="Pyr_nucl-diS_OxRdtase_dimer"/>
</dbReference>
<gene>
    <name evidence="2" type="ORF">GEOBRER4_n3822</name>
</gene>
<evidence type="ECO:0000313" key="2">
    <source>
        <dbReference type="EMBL" id="BCG48927.1"/>
    </source>
</evidence>
<proteinExistence type="predicted"/>
<dbReference type="InterPro" id="IPR016156">
    <property type="entry name" value="FAD/NAD-linked_Rdtase_dimer_sf"/>
</dbReference>
<sequence length="59" mass="6679">MLIEEETGKILGAHLLGQNAGETINIFVLALKFGISDRELRQVLWTYPTFISDVKDMIE</sequence>
<feature type="domain" description="Pyridine nucleotide-disulphide oxidoreductase dimerisation" evidence="1">
    <location>
        <begin position="1"/>
        <end position="56"/>
    </location>
</feature>
<dbReference type="SUPFAM" id="SSF55424">
    <property type="entry name" value="FAD/NAD-linked reductases, dimerisation (C-terminal) domain"/>
    <property type="match status" value="1"/>
</dbReference>
<protein>
    <submittedName>
        <fullName evidence="2">Similar to glutathione reductase</fullName>
    </submittedName>
</protein>
<dbReference type="Pfam" id="PF02852">
    <property type="entry name" value="Pyr_redox_dim"/>
    <property type="match status" value="1"/>
</dbReference>